<keyword evidence="2" id="KW-1185">Reference proteome</keyword>
<comment type="caution">
    <text evidence="1">The sequence shown here is derived from an EMBL/GenBank/DDBJ whole genome shotgun (WGS) entry which is preliminary data.</text>
</comment>
<dbReference type="Proteomes" id="UP001597368">
    <property type="component" value="Unassembled WGS sequence"/>
</dbReference>
<protein>
    <submittedName>
        <fullName evidence="1">Uncharacterized protein</fullName>
    </submittedName>
</protein>
<name>A0ABW4TJB0_9ACTN</name>
<reference evidence="2" key="1">
    <citation type="journal article" date="2019" name="Int. J. Syst. Evol. Microbiol.">
        <title>The Global Catalogue of Microorganisms (GCM) 10K type strain sequencing project: providing services to taxonomists for standard genome sequencing and annotation.</title>
        <authorList>
            <consortium name="The Broad Institute Genomics Platform"/>
            <consortium name="The Broad Institute Genome Sequencing Center for Infectious Disease"/>
            <person name="Wu L."/>
            <person name="Ma J."/>
        </authorList>
    </citation>
    <scope>NUCLEOTIDE SEQUENCE [LARGE SCALE GENOMIC DNA]</scope>
    <source>
        <strain evidence="2">ICMP 6774ER</strain>
    </source>
</reference>
<sequence length="1003" mass="104526">METTVTRSLADIERAIADGLDPAAAIRELDRLEASLDQSFDDMLADADRFAAELEREIDHAFGELDQRRYGELDFEVHADIAEALAALKALEAAAGEAGERAADRFWQDARGRWHDGSGRFVSEAVAMFGDVADGAQKAGDATGKAFEGGMSVLGKAGPANVAIAAAAIQALPLIAGVAAGGIVAAIGGGLAAVGFKAAASSDQVRHAWSETADEIKKELADVAKPFEGSAIRAAEVAEKAFDRLKPSLKRIFADLVPDVDHFIRMVGQGIGSLGPTLARLGDAAGNVLRELGDRMPAIIDNISDTLDALTQIANEDPQMLANLVEDATELLRIGAEVLRWADEIKAFATLPIDASNAGNKLFEAMFGATPEQMQQDMDKLPLMLARIQADAAAGALAIQGVGGAGDDAASGVRNLTAALEELFDPAAAALNAEIRLKDALKEAAAAAKDKKTTEIDRLKSVQDITRAVADAAKAESERTGKTNESSAAFARQLPTLIDLAGKNDAARDAVAGLGNSLGVTIGRTDEGKIAIDKFGKAVVTLPDGKRVKIDADTAKALTDLQTTKNKVDDVKDKKVKVDADTGQAVKEVGKVKTGLDGLKGQAQKAGRDLGAGLTAGIRSMIGDAIAAAKSLAQSALDGAKNLLGIRSPSTAMAEVGRWTVKGLIQGLESEQGSVKTTIERMVDQIKEAFKSQPDVAEGLLDFVRKGNKNLEDLALQREALVQKLADAKEMAKRVAGSAQEWADITGMKAEDITGAGDMAAELQSKASAINSFANNIQTLAKRGLNKKIIQDIIDAGVERGASFAEMLVGSDGAEIKALNKAQAAVDKASKKLGKASADAMYDVGKKSGEGYLKGLQDSLAKLDAEMTKIVKSLVAAIKRELKIKSPSQVMADIGVNTMAGWIVGVQSMADAATAAMQDVISSTVKGSIPLDPTMGSLKPLTGGLRDVGDVSQHGFTPPAAPAAATPTGGVTVTMHGTTIREEADVRRVGAEFGFEYTARAGA</sequence>
<evidence type="ECO:0000313" key="1">
    <source>
        <dbReference type="EMBL" id="MFD1940529.1"/>
    </source>
</evidence>
<accession>A0ABW4TJB0</accession>
<dbReference type="EMBL" id="JBHUFV010000112">
    <property type="protein sequence ID" value="MFD1940529.1"/>
    <property type="molecule type" value="Genomic_DNA"/>
</dbReference>
<dbReference type="RefSeq" id="WP_379583813.1">
    <property type="nucleotide sequence ID" value="NZ_JBHUFV010000112.1"/>
</dbReference>
<evidence type="ECO:0000313" key="2">
    <source>
        <dbReference type="Proteomes" id="UP001597368"/>
    </source>
</evidence>
<proteinExistence type="predicted"/>
<organism evidence="1 2">
    <name type="scientific">Nonomuraea mangrovi</name>
    <dbReference type="NCBI Taxonomy" id="2316207"/>
    <lineage>
        <taxon>Bacteria</taxon>
        <taxon>Bacillati</taxon>
        <taxon>Actinomycetota</taxon>
        <taxon>Actinomycetes</taxon>
        <taxon>Streptosporangiales</taxon>
        <taxon>Streptosporangiaceae</taxon>
        <taxon>Nonomuraea</taxon>
    </lineage>
</organism>
<gene>
    <name evidence="1" type="ORF">ACFSKW_54650</name>
</gene>